<keyword evidence="10 11" id="KW-0807">Transducer</keyword>
<comment type="similarity">
    <text evidence="2 11">Belongs to the G-protein coupled receptor 1 family.</text>
</comment>
<feature type="transmembrane region" description="Helical" evidence="12">
    <location>
        <begin position="41"/>
        <end position="63"/>
    </location>
</feature>
<keyword evidence="14" id="KW-1185">Reference proteome</keyword>
<feature type="transmembrane region" description="Helical" evidence="12">
    <location>
        <begin position="126"/>
        <end position="148"/>
    </location>
</feature>
<dbReference type="GeneID" id="106461194"/>
<sequence length="599" mass="68392">MTNYFLMSLAVTDLMVALLVMPIATVILMEGYFPLPPVYCLAWVSLDVLCCTCSIMHLCTISVDRYLCLRYPMTFGRNKTKRRVVLKLCIVWALSVAMSLPLSILYEKDSQSVIQNGVCNTLDPVFAVVGSVISFFIPLLIMVTTYLLTVRLLRKKQNNIPFKSNRTISDSTTKTKTNTGCRMGLENVCQSSVRSSCFSATNPHGSLFSLNKTSCKMNTLSNNFLKESGRTRDDGDSNRFEFQLISRGKSDVNAKSKSINGLFTGMIGNRRIPLKPLTDNLRNFWRNRNSFSTQYKTSSDVKMESDMWKTKLSTTKSQRNHSCPALFSNFQYDDLINKALFLPSKHSLRPLNHSSLSSSSLFLGKDFDNINQTRVSSIDTRHFTEKQIISCFEIIPDCLLLSHSSRKSENQTFQHRFETNTELFSSSHDKETLKDFKNAITIQSTITEHASSSSKVLFLGCSKSFYLPSQSTSHQETCSEKDHIQKKIQVTLTEKEQTMTRRNLLRNSRIIKLEQKATKVLGVVFFAFVFLWSPFFVTNLIWGLYPNRQDLISPTFMYIFGWMGYSSSMVNPICYTIFNRTFRQTFLKILTGKWDQVGQ</sequence>
<evidence type="ECO:0000256" key="8">
    <source>
        <dbReference type="ARBA" id="ARBA00023157"/>
    </source>
</evidence>
<evidence type="ECO:0000256" key="9">
    <source>
        <dbReference type="ARBA" id="ARBA00023170"/>
    </source>
</evidence>
<protein>
    <submittedName>
        <fullName evidence="15">D(2) dopamine receptor-like</fullName>
    </submittedName>
</protein>
<evidence type="ECO:0000256" key="5">
    <source>
        <dbReference type="ARBA" id="ARBA00022989"/>
    </source>
</evidence>
<keyword evidence="5 12" id="KW-1133">Transmembrane helix</keyword>
<organism evidence="14 15">
    <name type="scientific">Limulus polyphemus</name>
    <name type="common">Atlantic horseshoe crab</name>
    <dbReference type="NCBI Taxonomy" id="6850"/>
    <lineage>
        <taxon>Eukaryota</taxon>
        <taxon>Metazoa</taxon>
        <taxon>Ecdysozoa</taxon>
        <taxon>Arthropoda</taxon>
        <taxon>Chelicerata</taxon>
        <taxon>Merostomata</taxon>
        <taxon>Xiphosura</taxon>
        <taxon>Limulidae</taxon>
        <taxon>Limulus</taxon>
    </lineage>
</organism>
<keyword evidence="7 12" id="KW-0472">Membrane</keyword>
<keyword evidence="3" id="KW-1003">Cell membrane</keyword>
<keyword evidence="9 11" id="KW-0675">Receptor</keyword>
<evidence type="ECO:0000256" key="7">
    <source>
        <dbReference type="ARBA" id="ARBA00023136"/>
    </source>
</evidence>
<feature type="domain" description="G-protein coupled receptors family 1 profile" evidence="13">
    <location>
        <begin position="1"/>
        <end position="575"/>
    </location>
</feature>
<keyword evidence="4 11" id="KW-0812">Transmembrane</keyword>
<feature type="transmembrane region" description="Helical" evidence="12">
    <location>
        <begin position="7"/>
        <end position="29"/>
    </location>
</feature>
<keyword evidence="6 11" id="KW-0297">G-protein coupled receptor</keyword>
<dbReference type="PANTHER" id="PTHR24248:SF125">
    <property type="entry name" value="DOPAMINE D2-LIKE RECEPTOR"/>
    <property type="match status" value="1"/>
</dbReference>
<dbReference type="Gene3D" id="1.20.1070.10">
    <property type="entry name" value="Rhodopsin 7-helix transmembrane proteins"/>
    <property type="match status" value="2"/>
</dbReference>
<dbReference type="PANTHER" id="PTHR24248">
    <property type="entry name" value="ADRENERGIC RECEPTOR-RELATED G-PROTEIN COUPLED RECEPTOR"/>
    <property type="match status" value="1"/>
</dbReference>
<feature type="transmembrane region" description="Helical" evidence="12">
    <location>
        <begin position="84"/>
        <end position="106"/>
    </location>
</feature>
<accession>A0ABM1SJF8</accession>
<evidence type="ECO:0000256" key="10">
    <source>
        <dbReference type="ARBA" id="ARBA00023224"/>
    </source>
</evidence>
<evidence type="ECO:0000256" key="4">
    <source>
        <dbReference type="ARBA" id="ARBA00022692"/>
    </source>
</evidence>
<evidence type="ECO:0000313" key="14">
    <source>
        <dbReference type="Proteomes" id="UP000694941"/>
    </source>
</evidence>
<dbReference type="Pfam" id="PF00001">
    <property type="entry name" value="7tm_1"/>
    <property type="match status" value="2"/>
</dbReference>
<dbReference type="PROSITE" id="PS00237">
    <property type="entry name" value="G_PROTEIN_RECEP_F1_1"/>
    <property type="match status" value="1"/>
</dbReference>
<feature type="transmembrane region" description="Helical" evidence="12">
    <location>
        <begin position="520"/>
        <end position="545"/>
    </location>
</feature>
<evidence type="ECO:0000256" key="12">
    <source>
        <dbReference type="SAM" id="Phobius"/>
    </source>
</evidence>
<evidence type="ECO:0000313" key="15">
    <source>
        <dbReference type="RefSeq" id="XP_022243764.1"/>
    </source>
</evidence>
<dbReference type="SUPFAM" id="SSF81321">
    <property type="entry name" value="Family A G protein-coupled receptor-like"/>
    <property type="match status" value="1"/>
</dbReference>
<gene>
    <name evidence="15" type="primary">LOC106461194</name>
</gene>
<evidence type="ECO:0000256" key="3">
    <source>
        <dbReference type="ARBA" id="ARBA00022475"/>
    </source>
</evidence>
<keyword evidence="8" id="KW-1015">Disulfide bond</keyword>
<comment type="subcellular location">
    <subcellularLocation>
        <location evidence="1">Cell membrane</location>
        <topology evidence="1">Multi-pass membrane protein</topology>
    </subcellularLocation>
</comment>
<evidence type="ECO:0000256" key="6">
    <source>
        <dbReference type="ARBA" id="ARBA00023040"/>
    </source>
</evidence>
<dbReference type="InterPro" id="IPR017452">
    <property type="entry name" value="GPCR_Rhodpsn_7TM"/>
</dbReference>
<dbReference type="InterPro" id="IPR000276">
    <property type="entry name" value="GPCR_Rhodpsn"/>
</dbReference>
<evidence type="ECO:0000256" key="11">
    <source>
        <dbReference type="RuleBase" id="RU000688"/>
    </source>
</evidence>
<dbReference type="RefSeq" id="XP_022243764.1">
    <property type="nucleotide sequence ID" value="XM_022388056.1"/>
</dbReference>
<dbReference type="Proteomes" id="UP000694941">
    <property type="component" value="Unplaced"/>
</dbReference>
<proteinExistence type="inferred from homology"/>
<feature type="transmembrane region" description="Helical" evidence="12">
    <location>
        <begin position="557"/>
        <end position="578"/>
    </location>
</feature>
<evidence type="ECO:0000259" key="13">
    <source>
        <dbReference type="PROSITE" id="PS50262"/>
    </source>
</evidence>
<reference evidence="15" key="1">
    <citation type="submission" date="2025-08" db="UniProtKB">
        <authorList>
            <consortium name="RefSeq"/>
        </authorList>
    </citation>
    <scope>IDENTIFICATION</scope>
    <source>
        <tissue evidence="15">Muscle</tissue>
    </source>
</reference>
<evidence type="ECO:0000256" key="1">
    <source>
        <dbReference type="ARBA" id="ARBA00004651"/>
    </source>
</evidence>
<dbReference type="PROSITE" id="PS50262">
    <property type="entry name" value="G_PROTEIN_RECEP_F1_2"/>
    <property type="match status" value="1"/>
</dbReference>
<evidence type="ECO:0000256" key="2">
    <source>
        <dbReference type="ARBA" id="ARBA00010663"/>
    </source>
</evidence>
<name>A0ABM1SJF8_LIMPO</name>
<dbReference type="PRINTS" id="PR00237">
    <property type="entry name" value="GPCRRHODOPSN"/>
</dbReference>